<dbReference type="Gene3D" id="1.10.443.10">
    <property type="entry name" value="Intergrase catalytic core"/>
    <property type="match status" value="1"/>
</dbReference>
<accession>A0A8H4VLK9</accession>
<dbReference type="InterPro" id="IPR011010">
    <property type="entry name" value="DNA_brk_join_enz"/>
</dbReference>
<evidence type="ECO:0000313" key="2">
    <source>
        <dbReference type="EMBL" id="KAF4612344.1"/>
    </source>
</evidence>
<gene>
    <name evidence="2" type="ORF">D9613_004160</name>
</gene>
<dbReference type="EMBL" id="JAACJL010000057">
    <property type="protein sequence ID" value="KAF4612344.1"/>
    <property type="molecule type" value="Genomic_DNA"/>
</dbReference>
<evidence type="ECO:0000256" key="1">
    <source>
        <dbReference type="ARBA" id="ARBA00023172"/>
    </source>
</evidence>
<dbReference type="InterPro" id="IPR052925">
    <property type="entry name" value="Phage_Integrase-like_Recomb"/>
</dbReference>
<name>A0A8H4VLK9_9AGAR</name>
<dbReference type="GO" id="GO:0015074">
    <property type="term" value="P:DNA integration"/>
    <property type="evidence" value="ECO:0007669"/>
    <property type="project" value="InterPro"/>
</dbReference>
<dbReference type="InterPro" id="IPR013762">
    <property type="entry name" value="Integrase-like_cat_sf"/>
</dbReference>
<keyword evidence="1" id="KW-0233">DNA recombination</keyword>
<keyword evidence="3" id="KW-1185">Reference proteome</keyword>
<sequence>MSHHIKPSSVDTYLSGICQQLEPYYPAVRDARKSPIVHRTLEGCKRLRGSPTSRKRALTVDDLRTVVNHYKASVSHNDLLFVAMLLTGFFGLMRLGELTTPDDITLLNPRKITSRSSVKITDGDYSFFLPGHKADRFFEGNTILIRSNISTDINPVLHFRAYINSRDNTFPLSSELWLTSDGKVPTRSFFMQRLRFFFATNVGGQSMRAGGATLLAELGVAPHLIQATGRWASQTFQIYIRKNPVLLQALIYANPSSFKSFFK</sequence>
<dbReference type="Proteomes" id="UP000521872">
    <property type="component" value="Unassembled WGS sequence"/>
</dbReference>
<dbReference type="SUPFAM" id="SSF56349">
    <property type="entry name" value="DNA breaking-rejoining enzymes"/>
    <property type="match status" value="1"/>
</dbReference>
<dbReference type="GO" id="GO:0006310">
    <property type="term" value="P:DNA recombination"/>
    <property type="evidence" value="ECO:0007669"/>
    <property type="project" value="UniProtKB-KW"/>
</dbReference>
<organism evidence="2 3">
    <name type="scientific">Agrocybe pediades</name>
    <dbReference type="NCBI Taxonomy" id="84607"/>
    <lineage>
        <taxon>Eukaryota</taxon>
        <taxon>Fungi</taxon>
        <taxon>Dikarya</taxon>
        <taxon>Basidiomycota</taxon>
        <taxon>Agaricomycotina</taxon>
        <taxon>Agaricomycetes</taxon>
        <taxon>Agaricomycetidae</taxon>
        <taxon>Agaricales</taxon>
        <taxon>Agaricineae</taxon>
        <taxon>Strophariaceae</taxon>
        <taxon>Agrocybe</taxon>
    </lineage>
</organism>
<dbReference type="GO" id="GO:0003677">
    <property type="term" value="F:DNA binding"/>
    <property type="evidence" value="ECO:0007669"/>
    <property type="project" value="InterPro"/>
</dbReference>
<dbReference type="AlphaFoldDB" id="A0A8H4VLK9"/>
<proteinExistence type="predicted"/>
<dbReference type="PANTHER" id="PTHR34605">
    <property type="entry name" value="PHAGE_INTEGRASE DOMAIN-CONTAINING PROTEIN"/>
    <property type="match status" value="1"/>
</dbReference>
<reference evidence="2 3" key="1">
    <citation type="submission" date="2019-12" db="EMBL/GenBank/DDBJ databases">
        <authorList>
            <person name="Floudas D."/>
            <person name="Bentzer J."/>
            <person name="Ahren D."/>
            <person name="Johansson T."/>
            <person name="Persson P."/>
            <person name="Tunlid A."/>
        </authorList>
    </citation>
    <scope>NUCLEOTIDE SEQUENCE [LARGE SCALE GENOMIC DNA]</scope>
    <source>
        <strain evidence="2 3">CBS 102.39</strain>
    </source>
</reference>
<evidence type="ECO:0000313" key="3">
    <source>
        <dbReference type="Proteomes" id="UP000521872"/>
    </source>
</evidence>
<protein>
    <recommendedName>
        <fullName evidence="4">Tyr recombinase domain-containing protein</fullName>
    </recommendedName>
</protein>
<comment type="caution">
    <text evidence="2">The sequence shown here is derived from an EMBL/GenBank/DDBJ whole genome shotgun (WGS) entry which is preliminary data.</text>
</comment>
<dbReference type="PANTHER" id="PTHR34605:SF3">
    <property type="entry name" value="P CELL-TYPE AGGLUTINATION PROTEIN MAP4-LIKE-RELATED"/>
    <property type="match status" value="1"/>
</dbReference>
<evidence type="ECO:0008006" key="4">
    <source>
        <dbReference type="Google" id="ProtNLM"/>
    </source>
</evidence>